<dbReference type="GO" id="GO:0005829">
    <property type="term" value="C:cytosol"/>
    <property type="evidence" value="ECO:0007669"/>
    <property type="project" value="TreeGrafter"/>
</dbReference>
<dbReference type="SMART" id="SM00419">
    <property type="entry name" value="HTH_CRP"/>
    <property type="match status" value="1"/>
</dbReference>
<dbReference type="Gene3D" id="2.60.120.10">
    <property type="entry name" value="Jelly Rolls"/>
    <property type="match status" value="1"/>
</dbReference>
<protein>
    <submittedName>
        <fullName evidence="6">Crp/Fnr family transcriptional regulator</fullName>
    </submittedName>
</protein>
<dbReference type="CDD" id="cd00038">
    <property type="entry name" value="CAP_ED"/>
    <property type="match status" value="1"/>
</dbReference>
<dbReference type="PROSITE" id="PS50042">
    <property type="entry name" value="CNMP_BINDING_3"/>
    <property type="match status" value="1"/>
</dbReference>
<evidence type="ECO:0000256" key="2">
    <source>
        <dbReference type="ARBA" id="ARBA00023125"/>
    </source>
</evidence>
<reference evidence="6 7" key="1">
    <citation type="submission" date="2016-01" db="EMBL/GenBank/DDBJ databases">
        <authorList>
            <person name="Oliw E.H."/>
        </authorList>
    </citation>
    <scope>NUCLEOTIDE SEQUENCE [LARGE SCALE GENOMIC DNA]</scope>
    <source>
        <strain evidence="6">LMG 22029</strain>
    </source>
</reference>
<dbReference type="CDD" id="cd00092">
    <property type="entry name" value="HTH_CRP"/>
    <property type="match status" value="1"/>
</dbReference>
<dbReference type="InterPro" id="IPR012318">
    <property type="entry name" value="HTH_CRP"/>
</dbReference>
<evidence type="ECO:0000256" key="1">
    <source>
        <dbReference type="ARBA" id="ARBA00023015"/>
    </source>
</evidence>
<dbReference type="InterPro" id="IPR018490">
    <property type="entry name" value="cNMP-bd_dom_sf"/>
</dbReference>
<dbReference type="GO" id="GO:0003677">
    <property type="term" value="F:DNA binding"/>
    <property type="evidence" value="ECO:0007669"/>
    <property type="project" value="UniProtKB-KW"/>
</dbReference>
<dbReference type="AlphaFoldDB" id="A0A158EMW8"/>
<organism evidence="6 7">
    <name type="scientific">Caballeronia sordidicola</name>
    <name type="common">Burkholderia sordidicola</name>
    <dbReference type="NCBI Taxonomy" id="196367"/>
    <lineage>
        <taxon>Bacteria</taxon>
        <taxon>Pseudomonadati</taxon>
        <taxon>Pseudomonadota</taxon>
        <taxon>Betaproteobacteria</taxon>
        <taxon>Burkholderiales</taxon>
        <taxon>Burkholderiaceae</taxon>
        <taxon>Caballeronia</taxon>
    </lineage>
</organism>
<dbReference type="InterPro" id="IPR050397">
    <property type="entry name" value="Env_Response_Regulators"/>
</dbReference>
<dbReference type="PRINTS" id="PR00034">
    <property type="entry name" value="HTHCRP"/>
</dbReference>
<dbReference type="PANTHER" id="PTHR24567:SF75">
    <property type="entry name" value="FUMARATE AND NITRATE REDUCTION REGULATORY PROTEIN"/>
    <property type="match status" value="1"/>
</dbReference>
<dbReference type="InterPro" id="IPR036388">
    <property type="entry name" value="WH-like_DNA-bd_sf"/>
</dbReference>
<dbReference type="RefSeq" id="WP_082850315.1">
    <property type="nucleotide sequence ID" value="NZ_FCOC02000001.1"/>
</dbReference>
<dbReference type="PANTHER" id="PTHR24567">
    <property type="entry name" value="CRP FAMILY TRANSCRIPTIONAL REGULATORY PROTEIN"/>
    <property type="match status" value="1"/>
</dbReference>
<evidence type="ECO:0000313" key="6">
    <source>
        <dbReference type="EMBL" id="SAL08905.1"/>
    </source>
</evidence>
<dbReference type="OrthoDB" id="7643467at2"/>
<keyword evidence="1" id="KW-0805">Transcription regulation</keyword>
<dbReference type="FunFam" id="1.10.10.10:FF:000028">
    <property type="entry name" value="Fumarate/nitrate reduction transcriptional regulator Fnr"/>
    <property type="match status" value="1"/>
</dbReference>
<evidence type="ECO:0000256" key="3">
    <source>
        <dbReference type="ARBA" id="ARBA00023163"/>
    </source>
</evidence>
<dbReference type="Proteomes" id="UP000054893">
    <property type="component" value="Unassembled WGS sequence"/>
</dbReference>
<keyword evidence="3" id="KW-0804">Transcription</keyword>
<evidence type="ECO:0000313" key="7">
    <source>
        <dbReference type="Proteomes" id="UP000054893"/>
    </source>
</evidence>
<dbReference type="PROSITE" id="PS51063">
    <property type="entry name" value="HTH_CRP_2"/>
    <property type="match status" value="1"/>
</dbReference>
<accession>A0A158EMW8</accession>
<evidence type="ECO:0000259" key="4">
    <source>
        <dbReference type="PROSITE" id="PS50042"/>
    </source>
</evidence>
<dbReference type="InterPro" id="IPR036390">
    <property type="entry name" value="WH_DNA-bd_sf"/>
</dbReference>
<dbReference type="InterPro" id="IPR000595">
    <property type="entry name" value="cNMP-bd_dom"/>
</dbReference>
<evidence type="ECO:0000259" key="5">
    <source>
        <dbReference type="PROSITE" id="PS51063"/>
    </source>
</evidence>
<feature type="domain" description="HTH crp-type" evidence="5">
    <location>
        <begin position="163"/>
        <end position="236"/>
    </location>
</feature>
<keyword evidence="2" id="KW-0238">DNA-binding</keyword>
<dbReference type="Pfam" id="PF13545">
    <property type="entry name" value="HTH_Crp_2"/>
    <property type="match status" value="1"/>
</dbReference>
<dbReference type="EMBL" id="FCOC02000001">
    <property type="protein sequence ID" value="SAL08905.1"/>
    <property type="molecule type" value="Genomic_DNA"/>
</dbReference>
<dbReference type="Gene3D" id="1.10.10.10">
    <property type="entry name" value="Winged helix-like DNA-binding domain superfamily/Winged helix DNA-binding domain"/>
    <property type="match status" value="1"/>
</dbReference>
<feature type="domain" description="Cyclic nucleotide-binding" evidence="4">
    <location>
        <begin position="30"/>
        <end position="99"/>
    </location>
</feature>
<dbReference type="GO" id="GO:0003700">
    <property type="term" value="F:DNA-binding transcription factor activity"/>
    <property type="evidence" value="ECO:0007669"/>
    <property type="project" value="TreeGrafter"/>
</dbReference>
<dbReference type="SMART" id="SM00100">
    <property type="entry name" value="cNMP"/>
    <property type="match status" value="1"/>
</dbReference>
<sequence>MTRSTRAEQTYPERPPVIDCPICSLSTILMSTRLPGASLGQLDSIVCTRRLVRRGETLFRAGDTFKSVYAVRVGCFKTIIFRDDREQVTGFHIAGEPLGLDGVYAGRQNCDAVALEDSQVCVIPYDLLENLCYDFKAVQQHVHHMMSGEIVRGAHLMMLLGTMTAEQRVATFLINLSSRMKARGYSAAEFNLRMTREEIGSYLGLKLETVSRMFSKLQRDGVIVMKGRQVKILDSGKLAEL</sequence>
<gene>
    <name evidence="6" type="ORF">AWB64_00024</name>
</gene>
<dbReference type="Pfam" id="PF00027">
    <property type="entry name" value="cNMP_binding"/>
    <property type="match status" value="1"/>
</dbReference>
<dbReference type="InterPro" id="IPR014710">
    <property type="entry name" value="RmlC-like_jellyroll"/>
</dbReference>
<name>A0A158EMW8_CABSO</name>
<dbReference type="SUPFAM" id="SSF51206">
    <property type="entry name" value="cAMP-binding domain-like"/>
    <property type="match status" value="1"/>
</dbReference>
<dbReference type="SUPFAM" id="SSF46785">
    <property type="entry name" value="Winged helix' DNA-binding domain"/>
    <property type="match status" value="1"/>
</dbReference>
<proteinExistence type="predicted"/>